<organism evidence="1 2">
    <name type="scientific">Brachyspira murdochii (strain ATCC 51284 / DSM 12563 / 56-150)</name>
    <name type="common">Serpulina murdochii</name>
    <dbReference type="NCBI Taxonomy" id="526224"/>
    <lineage>
        <taxon>Bacteria</taxon>
        <taxon>Pseudomonadati</taxon>
        <taxon>Spirochaetota</taxon>
        <taxon>Spirochaetia</taxon>
        <taxon>Brachyspirales</taxon>
        <taxon>Brachyspiraceae</taxon>
        <taxon>Brachyspira</taxon>
    </lineage>
</organism>
<dbReference type="AlphaFoldDB" id="D5UBA1"/>
<dbReference type="OrthoDB" id="1853063at2"/>
<evidence type="ECO:0000313" key="1">
    <source>
        <dbReference type="EMBL" id="ADG71974.1"/>
    </source>
</evidence>
<dbReference type="EMBL" id="CP001959">
    <property type="protein sequence ID" value="ADG71974.1"/>
    <property type="molecule type" value="Genomic_DNA"/>
</dbReference>
<accession>D5UBA1</accession>
<proteinExistence type="predicted"/>
<dbReference type="Proteomes" id="UP000001915">
    <property type="component" value="Chromosome"/>
</dbReference>
<dbReference type="HOGENOM" id="CLU_733008_0_0_12"/>
<name>D5UBA1_BRAM5</name>
<evidence type="ECO:0000313" key="2">
    <source>
        <dbReference type="Proteomes" id="UP000001915"/>
    </source>
</evidence>
<protein>
    <submittedName>
        <fullName evidence="1">Uncharacterized protein</fullName>
    </submittedName>
</protein>
<dbReference type="KEGG" id="brm:Bmur_1893"/>
<gene>
    <name evidence="1" type="ordered locus">Bmur_1893</name>
</gene>
<reference evidence="1 2" key="1">
    <citation type="journal article" date="2010" name="Stand. Genomic Sci.">
        <title>Complete genome sequence of Brachyspira murdochii type strain (56-150).</title>
        <authorList>
            <person name="Pati A."/>
            <person name="Sikorski J."/>
            <person name="Gronow S."/>
            <person name="Munk C."/>
            <person name="Lapidus A."/>
            <person name="Copeland A."/>
            <person name="Glavina Del Tio T."/>
            <person name="Nolan M."/>
            <person name="Lucas S."/>
            <person name="Chen F."/>
            <person name="Tice H."/>
            <person name="Cheng J.F."/>
            <person name="Han C."/>
            <person name="Detter J.C."/>
            <person name="Bruce D."/>
            <person name="Tapia R."/>
            <person name="Goodwin L."/>
            <person name="Pitluck S."/>
            <person name="Liolios K."/>
            <person name="Ivanova N."/>
            <person name="Mavromatis K."/>
            <person name="Mikhailova N."/>
            <person name="Chen A."/>
            <person name="Palaniappan K."/>
            <person name="Land M."/>
            <person name="Hauser L."/>
            <person name="Chang Y.J."/>
            <person name="Jeffries C.D."/>
            <person name="Spring S."/>
            <person name="Rohde M."/>
            <person name="Goker M."/>
            <person name="Bristow J."/>
            <person name="Eisen J.A."/>
            <person name="Markowitz V."/>
            <person name="Hugenholtz P."/>
            <person name="Kyrpides N.C."/>
            <person name="Klenk H.P."/>
        </authorList>
    </citation>
    <scope>NUCLEOTIDE SEQUENCE [LARGE SCALE GENOMIC DNA]</scope>
    <source>
        <strain evidence="2">ATCC 51284 / DSM 12563 / 56-150</strain>
    </source>
</reference>
<dbReference type="RefSeq" id="WP_013114349.1">
    <property type="nucleotide sequence ID" value="NC_014150.1"/>
</dbReference>
<sequence length="384" mass="45108">MERRKRLKNKMECHFTISVIGNNLVFDKEIRYLKSILLYADRINILSFLLSIGKKILSAQNITNGYHGIEYLKFLKNFYKEIGMPIYKDMEKFLNSLTKEDIKHFKNNVMPKEVEDSFKEVYLDAIKIFGEDEVNTIDKLINKNILKIINIKNNPNNNINEYFIEYYNEIKNYIKKSYPLFDEESNNFILSMSELGIFDLSNINKKNIRHASFVDKTILMLPSFDFLKVDEILDIKKSLIKHIDRFRGSMLKYTDEINAMPWDRDFENECYSIYSKYIAPAIEEIDELTKENSFIKNLGLNFLKIDLKTDTLPLLGIGLAQSGMLNNVFDFCSQNVQLITSIGLYALNKSGAALKEKIENDRKIRKKDLYFYYKAGKFIENRLN</sequence>